<organism evidence="3 4">
    <name type="scientific">Salix brachista</name>
    <dbReference type="NCBI Taxonomy" id="2182728"/>
    <lineage>
        <taxon>Eukaryota</taxon>
        <taxon>Viridiplantae</taxon>
        <taxon>Streptophyta</taxon>
        <taxon>Embryophyta</taxon>
        <taxon>Tracheophyta</taxon>
        <taxon>Spermatophyta</taxon>
        <taxon>Magnoliopsida</taxon>
        <taxon>eudicotyledons</taxon>
        <taxon>Gunneridae</taxon>
        <taxon>Pentapetalae</taxon>
        <taxon>rosids</taxon>
        <taxon>fabids</taxon>
        <taxon>Malpighiales</taxon>
        <taxon>Salicaceae</taxon>
        <taxon>Saliceae</taxon>
        <taxon>Salix</taxon>
    </lineage>
</organism>
<feature type="coiled-coil region" evidence="2">
    <location>
        <begin position="168"/>
        <end position="328"/>
    </location>
</feature>
<keyword evidence="4" id="KW-1185">Reference proteome</keyword>
<dbReference type="Proteomes" id="UP000326939">
    <property type="component" value="Chromosome 6"/>
</dbReference>
<evidence type="ECO:0000256" key="1">
    <source>
        <dbReference type="ARBA" id="ARBA00023054"/>
    </source>
</evidence>
<name>A0A5N5MDT5_9ROSI</name>
<reference evidence="4" key="1">
    <citation type="journal article" date="2019" name="Gigascience">
        <title>De novo genome assembly of the endangered Acer yangbiense, a plant species with extremely small populations endemic to Yunnan Province, China.</title>
        <authorList>
            <person name="Yang J."/>
            <person name="Wariss H.M."/>
            <person name="Tao L."/>
            <person name="Zhang R."/>
            <person name="Yun Q."/>
            <person name="Hollingsworth P."/>
            <person name="Dao Z."/>
            <person name="Luo G."/>
            <person name="Guo H."/>
            <person name="Ma Y."/>
            <person name="Sun W."/>
        </authorList>
    </citation>
    <scope>NUCLEOTIDE SEQUENCE [LARGE SCALE GENOMIC DNA]</scope>
    <source>
        <strain evidence="4">cv. br00</strain>
    </source>
</reference>
<evidence type="ECO:0000313" key="4">
    <source>
        <dbReference type="Proteomes" id="UP000326939"/>
    </source>
</evidence>
<accession>A0A5N5MDT5</accession>
<feature type="coiled-coil region" evidence="2">
    <location>
        <begin position="697"/>
        <end position="778"/>
    </location>
</feature>
<sequence length="836" mass="95654">MEGCCFLIRSLHLSLHRQTKPLTRPLVDRAVEQQLNGPNSREVFATSAAHAANKVDRQRASWPCQMGFSVALRCYLPVESSLHFSKFSPRFNLKQNRLAFLTTSNIESPSLQTVKSISNNMNSSINENGATEPARVLLERLFAQTLKLEEQMSRDSRLPEDVQPVVNLEILESDLLALLKALNKKEDELQDAGKNVFMEHSRLNQAKVELEKRENEITAAFSKHEKLEGELKQANLNLASQAGEIEYLKLQLKEREQDIASACSALSLKEDEMDKMKADLLKKSEEAARIDSELKYKAQLLNQASEVVKRQETELQGLQMLIREKEEELEVSMHLRKFEEEKLKIVGANLEDRTREWLLMREELNKLAKEASKQVGDTNEALEDFGRVYRLLADVRSELISSQKSLAFSKKQMEEQEQLLKRQLAELEEQRKSVMSYLTSLKKAKIEVESERVKLRTAEARSKGLERDLSMEKVLVEELQKELEKEKSSLEQAIEKTSFLQQELHQKNSEFGEMQHLLQVKESDLVEAKLDIQTLKSEQASLQLVLEEKDLQLFDARKNLDEVNQEVAELRMLMSGKEEQLVQATTMIKEKEEHVQVMQDELNDTRVKVSEAESVVERIVELTSELVISIKDQNELRQSDNMTLEFIQQPLDEPSDDFRLQKKQYETELKFSRESLRVKEMEVLAAQRALTIKDEELKTVLDRLDTKEKELKRLKEEAVEDANDLRKLYSLAQERIGETCVGDLAIEKLKLEAAQLEVEAATSALQKLAEMSRELLNKTSLSIEADADFLMQNGSGPGHVLLENNECFKEVKTEVVRLSSLTDQLLQDAGITVGAD</sequence>
<dbReference type="GO" id="GO:0007131">
    <property type="term" value="P:reciprocal meiotic recombination"/>
    <property type="evidence" value="ECO:0007669"/>
    <property type="project" value="TreeGrafter"/>
</dbReference>
<evidence type="ECO:0000256" key="2">
    <source>
        <dbReference type="SAM" id="Coils"/>
    </source>
</evidence>
<dbReference type="PANTHER" id="PTHR23160:SF19">
    <property type="entry name" value="MYOSIN HEAVY CHAIN-RELATED PROTEIN"/>
    <property type="match status" value="1"/>
</dbReference>
<dbReference type="PANTHER" id="PTHR23160">
    <property type="entry name" value="SYNAPTONEMAL COMPLEX PROTEIN-RELATED"/>
    <property type="match status" value="1"/>
</dbReference>
<feature type="coiled-coil region" evidence="2">
    <location>
        <begin position="406"/>
        <end position="608"/>
    </location>
</feature>
<proteinExistence type="predicted"/>
<gene>
    <name evidence="3" type="ORF">DKX38_010665</name>
</gene>
<comment type="caution">
    <text evidence="3">The sequence shown here is derived from an EMBL/GenBank/DDBJ whole genome shotgun (WGS) entry which is preliminary data.</text>
</comment>
<protein>
    <submittedName>
        <fullName evidence="3">Uncharacterized protein</fullName>
    </submittedName>
</protein>
<dbReference type="EMBL" id="VDCV01000006">
    <property type="protein sequence ID" value="KAB5553354.1"/>
    <property type="molecule type" value="Genomic_DNA"/>
</dbReference>
<keyword evidence="1 2" id="KW-0175">Coiled coil</keyword>
<evidence type="ECO:0000313" key="3">
    <source>
        <dbReference type="EMBL" id="KAB5553354.1"/>
    </source>
</evidence>
<dbReference type="AlphaFoldDB" id="A0A5N5MDT5"/>